<proteinExistence type="predicted"/>
<dbReference type="AlphaFoldDB" id="A0A3E0K4P9"/>
<reference evidence="1 2" key="1">
    <citation type="submission" date="2018-03" db="EMBL/GenBank/DDBJ databases">
        <authorList>
            <person name="Keele B.F."/>
        </authorList>
    </citation>
    <scope>NUCLEOTIDE SEQUENCE [LARGE SCALE GENOMIC DNA]</scope>
    <source>
        <strain evidence="1">ZCTH4_d</strain>
    </source>
</reference>
<evidence type="ECO:0000313" key="2">
    <source>
        <dbReference type="Proteomes" id="UP000257014"/>
    </source>
</evidence>
<name>A0A3E0K4P9_9BACI</name>
<organism evidence="1 2">
    <name type="scientific">Caldibacillus debilis</name>
    <dbReference type="NCBI Taxonomy" id="301148"/>
    <lineage>
        <taxon>Bacteria</taxon>
        <taxon>Bacillati</taxon>
        <taxon>Bacillota</taxon>
        <taxon>Bacilli</taxon>
        <taxon>Bacillales</taxon>
        <taxon>Bacillaceae</taxon>
        <taxon>Caldibacillus</taxon>
    </lineage>
</organism>
<dbReference type="EMBL" id="QEWE01000016">
    <property type="protein sequence ID" value="REJ28511.1"/>
    <property type="molecule type" value="Genomic_DNA"/>
</dbReference>
<gene>
    <name evidence="1" type="ORF">C6P37_07615</name>
</gene>
<dbReference type="Proteomes" id="UP000257014">
    <property type="component" value="Unassembled WGS sequence"/>
</dbReference>
<sequence length="94" mass="11392">MTPFETFTKIKKRRGNLHFKCEYINKKYSYDEIKLFKQGTKKRKGHDDSKLYSIRITFVHMTVRRKRIKGASNNNFLSTATQFLYKFMDKELQE</sequence>
<accession>A0A3E0K4P9</accession>
<evidence type="ECO:0000313" key="1">
    <source>
        <dbReference type="EMBL" id="REJ28511.1"/>
    </source>
</evidence>
<comment type="caution">
    <text evidence="1">The sequence shown here is derived from an EMBL/GenBank/DDBJ whole genome shotgun (WGS) entry which is preliminary data.</text>
</comment>
<protein>
    <submittedName>
        <fullName evidence="1">Uncharacterized protein</fullName>
    </submittedName>
</protein>